<accession>A0A3T1DBS1</accession>
<keyword evidence="5 8" id="KW-0238">DNA-binding</keyword>
<dbReference type="Pfam" id="PF00486">
    <property type="entry name" value="Trans_reg_C"/>
    <property type="match status" value="1"/>
</dbReference>
<dbReference type="Pfam" id="PF00072">
    <property type="entry name" value="Response_reg"/>
    <property type="match status" value="1"/>
</dbReference>
<proteinExistence type="predicted"/>
<keyword evidence="3" id="KW-0902">Two-component regulatory system</keyword>
<dbReference type="Gene3D" id="3.40.50.2300">
    <property type="match status" value="1"/>
</dbReference>
<feature type="domain" description="OmpR/PhoB-type" evidence="10">
    <location>
        <begin position="130"/>
        <end position="229"/>
    </location>
</feature>
<evidence type="ECO:0000256" key="4">
    <source>
        <dbReference type="ARBA" id="ARBA00023015"/>
    </source>
</evidence>
<evidence type="ECO:0000256" key="5">
    <source>
        <dbReference type="ARBA" id="ARBA00023125"/>
    </source>
</evidence>
<dbReference type="CDD" id="cd17574">
    <property type="entry name" value="REC_OmpR"/>
    <property type="match status" value="1"/>
</dbReference>
<evidence type="ECO:0000256" key="8">
    <source>
        <dbReference type="PROSITE-ProRule" id="PRU01091"/>
    </source>
</evidence>
<comment type="subcellular location">
    <subcellularLocation>
        <location evidence="1">Cytoplasm</location>
    </subcellularLocation>
</comment>
<dbReference type="Gene3D" id="6.10.250.690">
    <property type="match status" value="1"/>
</dbReference>
<organism evidence="11 12">
    <name type="scientific">Cohnella abietis</name>
    <dbReference type="NCBI Taxonomy" id="2507935"/>
    <lineage>
        <taxon>Bacteria</taxon>
        <taxon>Bacillati</taxon>
        <taxon>Bacillota</taxon>
        <taxon>Bacilli</taxon>
        <taxon>Bacillales</taxon>
        <taxon>Paenibacillaceae</taxon>
        <taxon>Cohnella</taxon>
    </lineage>
</organism>
<feature type="domain" description="Response regulatory" evidence="9">
    <location>
        <begin position="4"/>
        <end position="117"/>
    </location>
</feature>
<dbReference type="CDD" id="cd00383">
    <property type="entry name" value="trans_reg_C"/>
    <property type="match status" value="1"/>
</dbReference>
<keyword evidence="2 7" id="KW-0597">Phosphoprotein</keyword>
<evidence type="ECO:0000313" key="12">
    <source>
        <dbReference type="Proteomes" id="UP000289856"/>
    </source>
</evidence>
<dbReference type="InterPro" id="IPR036388">
    <property type="entry name" value="WH-like_DNA-bd_sf"/>
</dbReference>
<dbReference type="InterPro" id="IPR039420">
    <property type="entry name" value="WalR-like"/>
</dbReference>
<evidence type="ECO:0000256" key="6">
    <source>
        <dbReference type="ARBA" id="ARBA00023163"/>
    </source>
</evidence>
<dbReference type="GO" id="GO:0000976">
    <property type="term" value="F:transcription cis-regulatory region binding"/>
    <property type="evidence" value="ECO:0007669"/>
    <property type="project" value="TreeGrafter"/>
</dbReference>
<dbReference type="SUPFAM" id="SSF52172">
    <property type="entry name" value="CheY-like"/>
    <property type="match status" value="1"/>
</dbReference>
<dbReference type="PANTHER" id="PTHR48111">
    <property type="entry name" value="REGULATOR OF RPOS"/>
    <property type="match status" value="1"/>
</dbReference>
<dbReference type="InterPro" id="IPR001867">
    <property type="entry name" value="OmpR/PhoB-type_DNA-bd"/>
</dbReference>
<evidence type="ECO:0000256" key="3">
    <source>
        <dbReference type="ARBA" id="ARBA00023012"/>
    </source>
</evidence>
<keyword evidence="12" id="KW-1185">Reference proteome</keyword>
<dbReference type="SMART" id="SM00448">
    <property type="entry name" value="REC"/>
    <property type="match status" value="1"/>
</dbReference>
<evidence type="ECO:0000313" key="11">
    <source>
        <dbReference type="EMBL" id="BBI35591.1"/>
    </source>
</evidence>
<evidence type="ECO:0000259" key="9">
    <source>
        <dbReference type="PROSITE" id="PS50110"/>
    </source>
</evidence>
<gene>
    <name evidence="11" type="ORF">KCTCHS21_49900</name>
</gene>
<dbReference type="GO" id="GO:0000156">
    <property type="term" value="F:phosphorelay response regulator activity"/>
    <property type="evidence" value="ECO:0007669"/>
    <property type="project" value="TreeGrafter"/>
</dbReference>
<evidence type="ECO:0000256" key="1">
    <source>
        <dbReference type="ARBA" id="ARBA00004496"/>
    </source>
</evidence>
<sequence length="231" mass="26437">MTATILTVDDDIKLQKMLHLFLTNAGFHVLQAYNGEQCLEHLRNQQPDLILLDIQMPDVDGITLCRQIRGLFQLPILFLTGNMQIEDKLSSLQSGGDDYITKPFDPLELIARVKSHLRWGMLLSETREPGSKLSVSGLEIDFERLTVIANGNPVILMAKEMHLLVTLAQNQQRVFHPRQLYELIWIDPAGYSSDTIKVHIHRLRKKIEVDPLKPKFIHTVKGFGYKFQPSE</sequence>
<dbReference type="PROSITE" id="PS51755">
    <property type="entry name" value="OMPR_PHOB"/>
    <property type="match status" value="1"/>
</dbReference>
<dbReference type="FunFam" id="1.10.10.10:FF:000018">
    <property type="entry name" value="DNA-binding response regulator ResD"/>
    <property type="match status" value="1"/>
</dbReference>
<dbReference type="InterPro" id="IPR011006">
    <property type="entry name" value="CheY-like_superfamily"/>
</dbReference>
<name>A0A3T1DBS1_9BACL</name>
<dbReference type="Proteomes" id="UP000289856">
    <property type="component" value="Chromosome"/>
</dbReference>
<dbReference type="PROSITE" id="PS50110">
    <property type="entry name" value="RESPONSE_REGULATORY"/>
    <property type="match status" value="1"/>
</dbReference>
<dbReference type="InterPro" id="IPR001789">
    <property type="entry name" value="Sig_transdc_resp-reg_receiver"/>
</dbReference>
<feature type="modified residue" description="4-aspartylphosphate" evidence="7">
    <location>
        <position position="53"/>
    </location>
</feature>
<dbReference type="KEGG" id="cohn:KCTCHS21_49900"/>
<dbReference type="RefSeq" id="WP_162309373.1">
    <property type="nucleotide sequence ID" value="NZ_AP019400.1"/>
</dbReference>
<protein>
    <submittedName>
        <fullName evidence="11">DNA-binding response regulator</fullName>
    </submittedName>
</protein>
<dbReference type="GO" id="GO:0032993">
    <property type="term" value="C:protein-DNA complex"/>
    <property type="evidence" value="ECO:0007669"/>
    <property type="project" value="TreeGrafter"/>
</dbReference>
<evidence type="ECO:0000256" key="2">
    <source>
        <dbReference type="ARBA" id="ARBA00022553"/>
    </source>
</evidence>
<evidence type="ECO:0000259" key="10">
    <source>
        <dbReference type="PROSITE" id="PS51755"/>
    </source>
</evidence>
<dbReference type="Gene3D" id="1.10.10.10">
    <property type="entry name" value="Winged helix-like DNA-binding domain superfamily/Winged helix DNA-binding domain"/>
    <property type="match status" value="1"/>
</dbReference>
<dbReference type="PANTHER" id="PTHR48111:SF40">
    <property type="entry name" value="PHOSPHATE REGULON TRANSCRIPTIONAL REGULATORY PROTEIN PHOB"/>
    <property type="match status" value="1"/>
</dbReference>
<keyword evidence="6" id="KW-0804">Transcription</keyword>
<dbReference type="GO" id="GO:0006355">
    <property type="term" value="P:regulation of DNA-templated transcription"/>
    <property type="evidence" value="ECO:0007669"/>
    <property type="project" value="InterPro"/>
</dbReference>
<dbReference type="AlphaFoldDB" id="A0A3T1DBS1"/>
<keyword evidence="4" id="KW-0805">Transcription regulation</keyword>
<feature type="DNA-binding region" description="OmpR/PhoB-type" evidence="8">
    <location>
        <begin position="130"/>
        <end position="229"/>
    </location>
</feature>
<dbReference type="SMART" id="SM00862">
    <property type="entry name" value="Trans_reg_C"/>
    <property type="match status" value="1"/>
</dbReference>
<evidence type="ECO:0000256" key="7">
    <source>
        <dbReference type="PROSITE-ProRule" id="PRU00169"/>
    </source>
</evidence>
<dbReference type="EMBL" id="AP019400">
    <property type="protein sequence ID" value="BBI35591.1"/>
    <property type="molecule type" value="Genomic_DNA"/>
</dbReference>
<reference evidence="11 12" key="1">
    <citation type="submission" date="2019-01" db="EMBL/GenBank/DDBJ databases">
        <title>Complete genome sequence of Cohnella hallensis HS21 isolated from Korean fir (Abies koreana) rhizospheric soil.</title>
        <authorList>
            <person name="Jiang L."/>
            <person name="Kang S.W."/>
            <person name="Kim S."/>
            <person name="Jung J."/>
            <person name="Kim C.Y."/>
            <person name="Kim D.H."/>
            <person name="Kim S.W."/>
            <person name="Lee J."/>
        </authorList>
    </citation>
    <scope>NUCLEOTIDE SEQUENCE [LARGE SCALE GENOMIC DNA]</scope>
    <source>
        <strain evidence="11 12">HS21</strain>
    </source>
</reference>
<dbReference type="GO" id="GO:0005829">
    <property type="term" value="C:cytosol"/>
    <property type="evidence" value="ECO:0007669"/>
    <property type="project" value="TreeGrafter"/>
</dbReference>